<dbReference type="FunFam" id="1.10.10.2570:FF:000001">
    <property type="entry name" value="Autophagy-related protein 29"/>
    <property type="match status" value="1"/>
</dbReference>
<keyword evidence="5" id="KW-0653">Protein transport</keyword>
<evidence type="ECO:0000313" key="10">
    <source>
        <dbReference type="EMBL" id="KAJ5111051.1"/>
    </source>
</evidence>
<accession>A0A9W9G306</accession>
<dbReference type="GO" id="GO:0000407">
    <property type="term" value="C:phagophore assembly site"/>
    <property type="evidence" value="ECO:0007669"/>
    <property type="project" value="UniProtKB-SubCell"/>
</dbReference>
<evidence type="ECO:0000259" key="9">
    <source>
        <dbReference type="Pfam" id="PF18388"/>
    </source>
</evidence>
<comment type="caution">
    <text evidence="10">The sequence shown here is derived from an EMBL/GenBank/DDBJ whole genome shotgun (WGS) entry which is preliminary data.</text>
</comment>
<feature type="compositionally biased region" description="Low complexity" evidence="8">
    <location>
        <begin position="316"/>
        <end position="336"/>
    </location>
</feature>
<feature type="compositionally biased region" description="Low complexity" evidence="8">
    <location>
        <begin position="366"/>
        <end position="377"/>
    </location>
</feature>
<dbReference type="PANTHER" id="PTHR40012">
    <property type="entry name" value="AUTOPHAGY-RELATED PROTEIN 29"/>
    <property type="match status" value="1"/>
</dbReference>
<dbReference type="AlphaFoldDB" id="A0A9W9G306"/>
<evidence type="ECO:0000256" key="2">
    <source>
        <dbReference type="ARBA" id="ARBA00010082"/>
    </source>
</evidence>
<dbReference type="EMBL" id="JAPQKI010000002">
    <property type="protein sequence ID" value="KAJ5111051.1"/>
    <property type="molecule type" value="Genomic_DNA"/>
</dbReference>
<feature type="compositionally biased region" description="Polar residues" evidence="8">
    <location>
        <begin position="350"/>
        <end position="364"/>
    </location>
</feature>
<feature type="compositionally biased region" description="Low complexity" evidence="8">
    <location>
        <begin position="92"/>
        <end position="110"/>
    </location>
</feature>
<dbReference type="PANTHER" id="PTHR40012:SF1">
    <property type="entry name" value="AUTOPHAGY-RELATED PROTEIN 29"/>
    <property type="match status" value="1"/>
</dbReference>
<dbReference type="GO" id="GO:0015031">
    <property type="term" value="P:protein transport"/>
    <property type="evidence" value="ECO:0007669"/>
    <property type="project" value="UniProtKB-KW"/>
</dbReference>
<dbReference type="InterPro" id="IPR039113">
    <property type="entry name" value="ATG29"/>
</dbReference>
<feature type="domain" description="Atg29 N-terminal" evidence="9">
    <location>
        <begin position="11"/>
        <end position="63"/>
    </location>
</feature>
<reference evidence="10" key="2">
    <citation type="journal article" date="2023" name="IMA Fungus">
        <title>Comparative genomic study of the Penicillium genus elucidates a diverse pangenome and 15 lateral gene transfer events.</title>
        <authorList>
            <person name="Petersen C."/>
            <person name="Sorensen T."/>
            <person name="Nielsen M.R."/>
            <person name="Sondergaard T.E."/>
            <person name="Sorensen J.L."/>
            <person name="Fitzpatrick D.A."/>
            <person name="Frisvad J.C."/>
            <person name="Nielsen K.L."/>
        </authorList>
    </citation>
    <scope>NUCLEOTIDE SEQUENCE</scope>
    <source>
        <strain evidence="10">IBT 30761</strain>
    </source>
</reference>
<evidence type="ECO:0000256" key="4">
    <source>
        <dbReference type="ARBA" id="ARBA00022448"/>
    </source>
</evidence>
<comment type="similarity">
    <text evidence="2">Belongs to the ATG29 family.</text>
</comment>
<evidence type="ECO:0000256" key="1">
    <source>
        <dbReference type="ARBA" id="ARBA00004329"/>
    </source>
</evidence>
<dbReference type="RefSeq" id="XP_056479121.1">
    <property type="nucleotide sequence ID" value="XM_056614080.1"/>
</dbReference>
<keyword evidence="6" id="KW-0072">Autophagy</keyword>
<name>A0A9W9G306_9EURO</name>
<dbReference type="Pfam" id="PF18388">
    <property type="entry name" value="ATG29_N"/>
    <property type="match status" value="1"/>
</dbReference>
<feature type="region of interest" description="Disordered" evidence="8">
    <location>
        <begin position="88"/>
        <end position="382"/>
    </location>
</feature>
<keyword evidence="11" id="KW-1185">Reference proteome</keyword>
<dbReference type="GO" id="GO:0000045">
    <property type="term" value="P:autophagosome assembly"/>
    <property type="evidence" value="ECO:0007669"/>
    <property type="project" value="InterPro"/>
</dbReference>
<gene>
    <name evidence="10" type="ORF">N7532_001586</name>
</gene>
<evidence type="ECO:0000256" key="8">
    <source>
        <dbReference type="SAM" id="MobiDB-lite"/>
    </source>
</evidence>
<dbReference type="InterPro" id="IPR039362">
    <property type="entry name" value="ATG29_sf"/>
</dbReference>
<sequence>MSNPEEPTDQFVVLVRLPFPRGDFEDPPSVNWDASKERELWDLISRPSKDALDWNELSERFGVTLQFLQHKVAWLYERQLTQARAQMRMPLQPQSQSNSSSPAPGSVAGSTALGSQHQRPPTAGSRPMFRQGSQQKDTPQPSAPGRRTSSTSTTTINRAQHPRDTLRTDTPTAEGREQAPETTTRRTSFARRDQPPGASFVRSPPLKEEDLSPSSSSDGADSEDESSPRRFPRWRNFGKYSTHRSRPGLRDDEDDEDEAPAFPPLSSHMDQGTTKRPVEHLSQELSGTLRLDAERATAAWRPTERRGGFMPADIESGTSSTGMSSASSAAPSNTAQSEERRVSGRITRSAADQSRASPQKSGVNGSSGTPSMGSSFSDLDGLDTSVTQSALEEALMSNMQQGGMASRMSTISQALRSRYLPELNMAGWTLNPWRAAGGLVCVTIYIIS</sequence>
<dbReference type="InterPro" id="IPR040666">
    <property type="entry name" value="Atg29_N"/>
</dbReference>
<evidence type="ECO:0000256" key="7">
    <source>
        <dbReference type="ARBA" id="ARBA00060351"/>
    </source>
</evidence>
<evidence type="ECO:0000256" key="3">
    <source>
        <dbReference type="ARBA" id="ARBA00013784"/>
    </source>
</evidence>
<dbReference type="Gene3D" id="1.10.10.2570">
    <property type="match status" value="1"/>
</dbReference>
<dbReference type="OrthoDB" id="21072at2759"/>
<dbReference type="Proteomes" id="UP001149074">
    <property type="component" value="Unassembled WGS sequence"/>
</dbReference>
<protein>
    <recommendedName>
        <fullName evidence="3">Autophagy-related protein 29</fullName>
    </recommendedName>
</protein>
<comment type="subcellular location">
    <subcellularLocation>
        <location evidence="1">Preautophagosomal structure</location>
    </subcellularLocation>
</comment>
<evidence type="ECO:0000256" key="6">
    <source>
        <dbReference type="ARBA" id="ARBA00023006"/>
    </source>
</evidence>
<keyword evidence="4" id="KW-0813">Transport</keyword>
<feature type="compositionally biased region" description="Polar residues" evidence="8">
    <location>
        <begin position="131"/>
        <end position="140"/>
    </location>
</feature>
<proteinExistence type="inferred from homology"/>
<reference evidence="10" key="1">
    <citation type="submission" date="2022-11" db="EMBL/GenBank/DDBJ databases">
        <authorList>
            <person name="Petersen C."/>
        </authorList>
    </citation>
    <scope>NUCLEOTIDE SEQUENCE</scope>
    <source>
        <strain evidence="10">IBT 30761</strain>
    </source>
</reference>
<evidence type="ECO:0000313" key="11">
    <source>
        <dbReference type="Proteomes" id="UP001149074"/>
    </source>
</evidence>
<evidence type="ECO:0000256" key="5">
    <source>
        <dbReference type="ARBA" id="ARBA00022927"/>
    </source>
</evidence>
<organism evidence="10 11">
    <name type="scientific">Penicillium argentinense</name>
    <dbReference type="NCBI Taxonomy" id="1131581"/>
    <lineage>
        <taxon>Eukaryota</taxon>
        <taxon>Fungi</taxon>
        <taxon>Dikarya</taxon>
        <taxon>Ascomycota</taxon>
        <taxon>Pezizomycotina</taxon>
        <taxon>Eurotiomycetes</taxon>
        <taxon>Eurotiomycetidae</taxon>
        <taxon>Eurotiales</taxon>
        <taxon>Aspergillaceae</taxon>
        <taxon>Penicillium</taxon>
    </lineage>
</organism>
<dbReference type="GeneID" id="81353059"/>
<comment type="function">
    <text evidence="7">Plays a role in autophagy. Functions at the preautophagosomal structure (PAS) in order to form normal autophagosomes under starvation conditions. Also plays a role in mitophagy and regulation of filamentous growth.</text>
</comment>